<organism evidence="3">
    <name type="scientific">marine sediment metagenome</name>
    <dbReference type="NCBI Taxonomy" id="412755"/>
    <lineage>
        <taxon>unclassified sequences</taxon>
        <taxon>metagenomes</taxon>
        <taxon>ecological metagenomes</taxon>
    </lineage>
</organism>
<dbReference type="EMBL" id="LAZR01003971">
    <property type="protein sequence ID" value="KKN13001.1"/>
    <property type="molecule type" value="Genomic_DNA"/>
</dbReference>
<dbReference type="SUPFAM" id="SSF110849">
    <property type="entry name" value="ParB/Sulfiredoxin"/>
    <property type="match status" value="1"/>
</dbReference>
<comment type="caution">
    <text evidence="3">The sequence shown here is derived from an EMBL/GenBank/DDBJ whole genome shotgun (WGS) entry which is preliminary data.</text>
</comment>
<dbReference type="PANTHER" id="PTHR33375:SF1">
    <property type="entry name" value="CHROMOSOME-PARTITIONING PROTEIN PARB-RELATED"/>
    <property type="match status" value="1"/>
</dbReference>
<gene>
    <name evidence="3" type="ORF">LCGC14_1010840</name>
</gene>
<reference evidence="3" key="1">
    <citation type="journal article" date="2015" name="Nature">
        <title>Complex archaea that bridge the gap between prokaryotes and eukaryotes.</title>
        <authorList>
            <person name="Spang A."/>
            <person name="Saw J.H."/>
            <person name="Jorgensen S.L."/>
            <person name="Zaremba-Niedzwiedzka K."/>
            <person name="Martijn J."/>
            <person name="Lind A.E."/>
            <person name="van Eijk R."/>
            <person name="Schleper C."/>
            <person name="Guy L."/>
            <person name="Ettema T.J."/>
        </authorList>
    </citation>
    <scope>NUCLEOTIDE SEQUENCE</scope>
</reference>
<feature type="domain" description="ParB-like N-terminal" evidence="2">
    <location>
        <begin position="5"/>
        <end position="94"/>
    </location>
</feature>
<evidence type="ECO:0000259" key="2">
    <source>
        <dbReference type="SMART" id="SM00470"/>
    </source>
</evidence>
<dbReference type="GO" id="GO:0007059">
    <property type="term" value="P:chromosome segregation"/>
    <property type="evidence" value="ECO:0007669"/>
    <property type="project" value="UniProtKB-KW"/>
</dbReference>
<dbReference type="InterPro" id="IPR036086">
    <property type="entry name" value="ParB/Sulfiredoxin_sf"/>
</dbReference>
<accession>A0A0F9QIJ8</accession>
<dbReference type="Pfam" id="PF17762">
    <property type="entry name" value="HTH_ParB"/>
    <property type="match status" value="1"/>
</dbReference>
<name>A0A0F9QIJ8_9ZZZZ</name>
<dbReference type="Pfam" id="PF02195">
    <property type="entry name" value="ParB_N"/>
    <property type="match status" value="1"/>
</dbReference>
<dbReference type="Gene3D" id="1.10.10.2830">
    <property type="match status" value="1"/>
</dbReference>
<dbReference type="NCBIfam" id="TIGR00180">
    <property type="entry name" value="parB_part"/>
    <property type="match status" value="1"/>
</dbReference>
<dbReference type="InterPro" id="IPR050336">
    <property type="entry name" value="Chromosome_partition/occlusion"/>
</dbReference>
<dbReference type="InterPro" id="IPR003115">
    <property type="entry name" value="ParB_N"/>
</dbReference>
<proteinExistence type="predicted"/>
<dbReference type="SMART" id="SM00470">
    <property type="entry name" value="ParB"/>
    <property type="match status" value="1"/>
</dbReference>
<sequence length="269" mass="28837">MDQIVEIPIEKIKVGEHEQRLYIDGEEIAGLAASIGRLGVLVPLIVEEEGDTFKLVSGHRRLLAATRVGLSNLPCIVKDRTKADSHEVTFAENFFRKDLSPVELAGALKDCLLKQTMTVTEIAAGFHKSEHWVNSMVAIADWPSDVLVAVHAKGISVSAAHNLALVTDEEYRVFLLGNAVNQGATARTTAAWLQAWQTMQPAVEAITAEPVPAGAPQVPLVPQAPCLCCSQLFEVNMMSHVPVCGACIQLLRTVGATGGGVTIQPTTET</sequence>
<evidence type="ECO:0000256" key="1">
    <source>
        <dbReference type="ARBA" id="ARBA00022829"/>
    </source>
</evidence>
<dbReference type="Gene3D" id="3.90.1530.30">
    <property type="match status" value="1"/>
</dbReference>
<dbReference type="GO" id="GO:0005694">
    <property type="term" value="C:chromosome"/>
    <property type="evidence" value="ECO:0007669"/>
    <property type="project" value="TreeGrafter"/>
</dbReference>
<dbReference type="PANTHER" id="PTHR33375">
    <property type="entry name" value="CHROMOSOME-PARTITIONING PROTEIN PARB-RELATED"/>
    <property type="match status" value="1"/>
</dbReference>
<dbReference type="AlphaFoldDB" id="A0A0F9QIJ8"/>
<dbReference type="GO" id="GO:0003677">
    <property type="term" value="F:DNA binding"/>
    <property type="evidence" value="ECO:0007669"/>
    <property type="project" value="InterPro"/>
</dbReference>
<dbReference type="SUPFAM" id="SSF109709">
    <property type="entry name" value="KorB DNA-binding domain-like"/>
    <property type="match status" value="1"/>
</dbReference>
<keyword evidence="1" id="KW-0159">Chromosome partition</keyword>
<evidence type="ECO:0000313" key="3">
    <source>
        <dbReference type="EMBL" id="KKN13001.1"/>
    </source>
</evidence>
<protein>
    <recommendedName>
        <fullName evidence="2">ParB-like N-terminal domain-containing protein</fullName>
    </recommendedName>
</protein>
<dbReference type="InterPro" id="IPR004437">
    <property type="entry name" value="ParB/RepB/Spo0J"/>
</dbReference>
<dbReference type="InterPro" id="IPR041468">
    <property type="entry name" value="HTH_ParB/Spo0J"/>
</dbReference>